<accession>A0A8X7NIE3</accession>
<keyword evidence="1" id="KW-0812">Transmembrane</keyword>
<evidence type="ECO:0000313" key="2">
    <source>
        <dbReference type="EMBL" id="KAF6047052.1"/>
    </source>
</evidence>
<evidence type="ECO:0000313" key="3">
    <source>
        <dbReference type="Proteomes" id="UP000590412"/>
    </source>
</evidence>
<evidence type="ECO:0000256" key="1">
    <source>
        <dbReference type="SAM" id="Phobius"/>
    </source>
</evidence>
<protein>
    <submittedName>
        <fullName evidence="2">Uncharacterized protein</fullName>
    </submittedName>
</protein>
<organism evidence="2 3">
    <name type="scientific">Candida parapsilosis</name>
    <name type="common">Yeast</name>
    <dbReference type="NCBI Taxonomy" id="5480"/>
    <lineage>
        <taxon>Eukaryota</taxon>
        <taxon>Fungi</taxon>
        <taxon>Dikarya</taxon>
        <taxon>Ascomycota</taxon>
        <taxon>Saccharomycotina</taxon>
        <taxon>Pichiomycetes</taxon>
        <taxon>Debaryomycetaceae</taxon>
        <taxon>Candida/Lodderomyces clade</taxon>
        <taxon>Candida</taxon>
    </lineage>
</organism>
<comment type="caution">
    <text evidence="2">The sequence shown here is derived from an EMBL/GenBank/DDBJ whole genome shotgun (WGS) entry which is preliminary data.</text>
</comment>
<reference evidence="2" key="1">
    <citation type="submission" date="2020-03" db="EMBL/GenBank/DDBJ databases">
        <title>FDA dAtabase for Regulatory Grade micrObial Sequences (FDA-ARGOS): Supporting development and validation of Infectious Disease Dx tests.</title>
        <authorList>
            <person name="Campos J."/>
            <person name="Goldberg B."/>
            <person name="Tallon L."/>
            <person name="Sadzewicz L."/>
            <person name="Vavikolanu K."/>
            <person name="Mehta A."/>
            <person name="Aluvathingal J."/>
            <person name="Nadendla S."/>
            <person name="Nandy P."/>
            <person name="Geyer C."/>
            <person name="Yan Y."/>
            <person name="Sichtig H."/>
        </authorList>
    </citation>
    <scope>NUCLEOTIDE SEQUENCE [LARGE SCALE GENOMIC DNA]</scope>
    <source>
        <strain evidence="2">FDAARGOS_652</strain>
    </source>
</reference>
<dbReference type="AlphaFoldDB" id="A0A8X7NIE3"/>
<proteinExistence type="predicted"/>
<dbReference type="Proteomes" id="UP000590412">
    <property type="component" value="Unassembled WGS sequence"/>
</dbReference>
<sequence>MTSSLKKKESYHQQAQRASVDHGEIINHILSNRIVQQPTNVRNLDSLAMATGAATNEKEAAKLLQEAQANLEFSTDTGYAPELRRNFSLISLLGIGFGITNSWFGISGM</sequence>
<name>A0A8X7NIE3_CANPA</name>
<gene>
    <name evidence="2" type="ORF">FOB60_004588</name>
</gene>
<keyword evidence="1" id="KW-1133">Transmembrane helix</keyword>
<feature type="transmembrane region" description="Helical" evidence="1">
    <location>
        <begin position="87"/>
        <end position="106"/>
    </location>
</feature>
<keyword evidence="1" id="KW-0472">Membrane</keyword>
<dbReference type="EMBL" id="JABWAB010000007">
    <property type="protein sequence ID" value="KAF6047052.1"/>
    <property type="molecule type" value="Genomic_DNA"/>
</dbReference>